<evidence type="ECO:0000313" key="3">
    <source>
        <dbReference type="Proteomes" id="UP000887013"/>
    </source>
</evidence>
<name>A0A8X6PY75_NEPPI</name>
<gene>
    <name evidence="2" type="ORF">NPIL_437431</name>
</gene>
<keyword evidence="3" id="KW-1185">Reference proteome</keyword>
<organism evidence="2 3">
    <name type="scientific">Nephila pilipes</name>
    <name type="common">Giant wood spider</name>
    <name type="synonym">Nephila maculata</name>
    <dbReference type="NCBI Taxonomy" id="299642"/>
    <lineage>
        <taxon>Eukaryota</taxon>
        <taxon>Metazoa</taxon>
        <taxon>Ecdysozoa</taxon>
        <taxon>Arthropoda</taxon>
        <taxon>Chelicerata</taxon>
        <taxon>Arachnida</taxon>
        <taxon>Araneae</taxon>
        <taxon>Araneomorphae</taxon>
        <taxon>Entelegynae</taxon>
        <taxon>Araneoidea</taxon>
        <taxon>Nephilidae</taxon>
        <taxon>Nephila</taxon>
    </lineage>
</organism>
<feature type="compositionally biased region" description="Polar residues" evidence="1">
    <location>
        <begin position="1"/>
        <end position="10"/>
    </location>
</feature>
<dbReference type="Proteomes" id="UP000887013">
    <property type="component" value="Unassembled WGS sequence"/>
</dbReference>
<comment type="caution">
    <text evidence="2">The sequence shown here is derived from an EMBL/GenBank/DDBJ whole genome shotgun (WGS) entry which is preliminary data.</text>
</comment>
<dbReference type="AlphaFoldDB" id="A0A8X6PY75"/>
<dbReference type="EMBL" id="BMAW01121857">
    <property type="protein sequence ID" value="GFT96094.1"/>
    <property type="molecule type" value="Genomic_DNA"/>
</dbReference>
<evidence type="ECO:0000256" key="1">
    <source>
        <dbReference type="SAM" id="MobiDB-lite"/>
    </source>
</evidence>
<sequence>MELSVPSNDESAPPPAKANGDDDSTYVCAEEDHKRVHSNDHANTIPAFLRPFERNFFCIILTIKEIDCKTVLNQNVSTTTLPDWPDSTKVGGKGFKFSIHLNQITLSLRK</sequence>
<evidence type="ECO:0000313" key="2">
    <source>
        <dbReference type="EMBL" id="GFT96094.1"/>
    </source>
</evidence>
<accession>A0A8X6PY75</accession>
<feature type="region of interest" description="Disordered" evidence="1">
    <location>
        <begin position="1"/>
        <end position="24"/>
    </location>
</feature>
<reference evidence="2" key="1">
    <citation type="submission" date="2020-08" db="EMBL/GenBank/DDBJ databases">
        <title>Multicomponent nature underlies the extraordinary mechanical properties of spider dragline silk.</title>
        <authorList>
            <person name="Kono N."/>
            <person name="Nakamura H."/>
            <person name="Mori M."/>
            <person name="Yoshida Y."/>
            <person name="Ohtoshi R."/>
            <person name="Malay A.D."/>
            <person name="Moran D.A.P."/>
            <person name="Tomita M."/>
            <person name="Numata K."/>
            <person name="Arakawa K."/>
        </authorList>
    </citation>
    <scope>NUCLEOTIDE SEQUENCE</scope>
</reference>
<protein>
    <submittedName>
        <fullName evidence="2">Uncharacterized protein</fullName>
    </submittedName>
</protein>
<proteinExistence type="predicted"/>